<dbReference type="InterPro" id="IPR029034">
    <property type="entry name" value="Cystine-knot_cytokine"/>
</dbReference>
<evidence type="ECO:0000256" key="3">
    <source>
        <dbReference type="ARBA" id="ARBA00023180"/>
    </source>
</evidence>
<feature type="signal peptide" evidence="5">
    <location>
        <begin position="1"/>
        <end position="17"/>
    </location>
</feature>
<evidence type="ECO:0000256" key="2">
    <source>
        <dbReference type="ARBA" id="ARBA00023157"/>
    </source>
</evidence>
<dbReference type="AlphaFoldDB" id="A0AAV2Q1X8"/>
<dbReference type="InterPro" id="IPR032104">
    <property type="entry name" value="Spaetzle"/>
</dbReference>
<dbReference type="Pfam" id="PF16077">
    <property type="entry name" value="Spaetzle"/>
    <property type="match status" value="1"/>
</dbReference>
<dbReference type="GO" id="GO:0005121">
    <property type="term" value="F:Toll binding"/>
    <property type="evidence" value="ECO:0007669"/>
    <property type="project" value="TreeGrafter"/>
</dbReference>
<dbReference type="GO" id="GO:0008083">
    <property type="term" value="F:growth factor activity"/>
    <property type="evidence" value="ECO:0007669"/>
    <property type="project" value="TreeGrafter"/>
</dbReference>
<feature type="chain" id="PRO_5043348758" description="Spaetzle domain-containing protein" evidence="5">
    <location>
        <begin position="18"/>
        <end position="221"/>
    </location>
</feature>
<keyword evidence="8" id="KW-1185">Reference proteome</keyword>
<accession>A0AAV2Q1X8</accession>
<evidence type="ECO:0000256" key="5">
    <source>
        <dbReference type="SAM" id="SignalP"/>
    </source>
</evidence>
<dbReference type="InterPro" id="IPR052444">
    <property type="entry name" value="Spz/Toll_ligand-like"/>
</dbReference>
<dbReference type="SUPFAM" id="SSF57501">
    <property type="entry name" value="Cystine-knot cytokines"/>
    <property type="match status" value="1"/>
</dbReference>
<name>A0AAV2Q1X8_MEGNR</name>
<dbReference type="Proteomes" id="UP001497623">
    <property type="component" value="Unassembled WGS sequence"/>
</dbReference>
<feature type="region of interest" description="Disordered" evidence="4">
    <location>
        <begin position="20"/>
        <end position="56"/>
    </location>
</feature>
<evidence type="ECO:0000313" key="8">
    <source>
        <dbReference type="Proteomes" id="UP001497623"/>
    </source>
</evidence>
<keyword evidence="3" id="KW-0325">Glycoprotein</keyword>
<keyword evidence="1 5" id="KW-0732">Signal</keyword>
<gene>
    <name evidence="7" type="ORF">MNOR_LOCUS7520</name>
</gene>
<feature type="domain" description="Spaetzle" evidence="6">
    <location>
        <begin position="116"/>
        <end position="213"/>
    </location>
</feature>
<sequence>MALRLLISLVVVALASASGGHHHRPHHAPAYRPAPSYQPRPSYHKPAPSYKDAGDPACSINNTKTWCLEDEEYPTYEVKAAVDAHFKKVWSLYADVADLNTELSVERPNTLEEETYLCPSETSYVKPLRAINTEGKWRVIINNIEAHYKTLTQTTRIEECLTSGDACPLVPECYETKCLQKSIYHRFLVYDAYDQYFPFVVETFKLPASCACLLGAYTIDH</sequence>
<protein>
    <recommendedName>
        <fullName evidence="6">Spaetzle domain-containing protein</fullName>
    </recommendedName>
</protein>
<reference evidence="7 8" key="1">
    <citation type="submission" date="2024-05" db="EMBL/GenBank/DDBJ databases">
        <authorList>
            <person name="Wallberg A."/>
        </authorList>
    </citation>
    <scope>NUCLEOTIDE SEQUENCE [LARGE SCALE GENOMIC DNA]</scope>
</reference>
<evidence type="ECO:0000256" key="4">
    <source>
        <dbReference type="SAM" id="MobiDB-lite"/>
    </source>
</evidence>
<dbReference type="GO" id="GO:0021556">
    <property type="term" value="P:central nervous system formation"/>
    <property type="evidence" value="ECO:0007669"/>
    <property type="project" value="TreeGrafter"/>
</dbReference>
<dbReference type="PANTHER" id="PTHR23199">
    <property type="entry name" value="NEUROTROPHIN 1-RELATED"/>
    <property type="match status" value="1"/>
</dbReference>
<dbReference type="GO" id="GO:0045087">
    <property type="term" value="P:innate immune response"/>
    <property type="evidence" value="ECO:0007669"/>
    <property type="project" value="TreeGrafter"/>
</dbReference>
<evidence type="ECO:0000313" key="7">
    <source>
        <dbReference type="EMBL" id="CAL4068981.1"/>
    </source>
</evidence>
<comment type="caution">
    <text evidence="7">The sequence shown here is derived from an EMBL/GenBank/DDBJ whole genome shotgun (WGS) entry which is preliminary data.</text>
</comment>
<evidence type="ECO:0000256" key="1">
    <source>
        <dbReference type="ARBA" id="ARBA00022729"/>
    </source>
</evidence>
<dbReference type="EMBL" id="CAXKWB010003330">
    <property type="protein sequence ID" value="CAL4068981.1"/>
    <property type="molecule type" value="Genomic_DNA"/>
</dbReference>
<evidence type="ECO:0000259" key="6">
    <source>
        <dbReference type="Pfam" id="PF16077"/>
    </source>
</evidence>
<dbReference type="Gene3D" id="2.10.90.10">
    <property type="entry name" value="Cystine-knot cytokines"/>
    <property type="match status" value="1"/>
</dbReference>
<proteinExistence type="predicted"/>
<dbReference type="GO" id="GO:0005615">
    <property type="term" value="C:extracellular space"/>
    <property type="evidence" value="ECO:0007669"/>
    <property type="project" value="UniProtKB-ARBA"/>
</dbReference>
<feature type="compositionally biased region" description="Basic residues" evidence="4">
    <location>
        <begin position="20"/>
        <end position="29"/>
    </location>
</feature>
<dbReference type="FunFam" id="2.10.90.10:FF:000035">
    <property type="entry name" value="Spz1"/>
    <property type="match status" value="1"/>
</dbReference>
<keyword evidence="2" id="KW-1015">Disulfide bond</keyword>
<organism evidence="7 8">
    <name type="scientific">Meganyctiphanes norvegica</name>
    <name type="common">Northern krill</name>
    <name type="synonym">Thysanopoda norvegica</name>
    <dbReference type="NCBI Taxonomy" id="48144"/>
    <lineage>
        <taxon>Eukaryota</taxon>
        <taxon>Metazoa</taxon>
        <taxon>Ecdysozoa</taxon>
        <taxon>Arthropoda</taxon>
        <taxon>Crustacea</taxon>
        <taxon>Multicrustacea</taxon>
        <taxon>Malacostraca</taxon>
        <taxon>Eumalacostraca</taxon>
        <taxon>Eucarida</taxon>
        <taxon>Euphausiacea</taxon>
        <taxon>Euphausiidae</taxon>
        <taxon>Meganyctiphanes</taxon>
    </lineage>
</organism>
<dbReference type="PANTHER" id="PTHR23199:SF12">
    <property type="entry name" value="NEUROTROPHIN 1-RELATED"/>
    <property type="match status" value="1"/>
</dbReference>